<evidence type="ECO:0000259" key="5">
    <source>
        <dbReference type="PROSITE" id="PS50893"/>
    </source>
</evidence>
<dbReference type="InterPro" id="IPR017871">
    <property type="entry name" value="ABC_transporter-like_CS"/>
</dbReference>
<dbReference type="InterPro" id="IPR003593">
    <property type="entry name" value="AAA+_ATPase"/>
</dbReference>
<sequence>MKAKREPAPVLEVRELAVGYGGRVVLEHLNFSVRRGEIFAIMGGSGCGKSTLLKHIVGLYPLLSGTVEILGRKIRDDSWTELAELSRLFGITYQGGALLGSFTLAENVALPLEEHTDYPPAKIRKIVREKLAMVGLDGFEDYMPAEISGGMKKRAGLARALALDPELLFFDEPSAGLDPLMSADLDRLILRLRQELHSTVVIVTHELDSVFTVADRIIMLDKETRSIAAEGDPRELREHCKVPWVREFLNRGGLLYGKCAPGAAANGETGDASGNPARAGFQRHSELDEQELR</sequence>
<protein>
    <submittedName>
        <fullName evidence="6">Putative ribonucleotide transport ATP-binding protein mkl</fullName>
    </submittedName>
</protein>
<feature type="domain" description="ABC transporter" evidence="5">
    <location>
        <begin position="11"/>
        <end position="249"/>
    </location>
</feature>
<keyword evidence="1" id="KW-0813">Transport</keyword>
<dbReference type="EMBL" id="VSSQ01017659">
    <property type="protein sequence ID" value="MPM60162.1"/>
    <property type="molecule type" value="Genomic_DNA"/>
</dbReference>
<evidence type="ECO:0000256" key="1">
    <source>
        <dbReference type="ARBA" id="ARBA00022448"/>
    </source>
</evidence>
<accession>A0A645B3Z0</accession>
<proteinExistence type="predicted"/>
<reference evidence="6" key="1">
    <citation type="submission" date="2019-08" db="EMBL/GenBank/DDBJ databases">
        <authorList>
            <person name="Kucharzyk K."/>
            <person name="Murdoch R.W."/>
            <person name="Higgins S."/>
            <person name="Loffler F."/>
        </authorList>
    </citation>
    <scope>NUCLEOTIDE SEQUENCE</scope>
</reference>
<name>A0A645B3Z0_9ZZZZ</name>
<gene>
    <name evidence="6" type="primary">mkl_13</name>
    <name evidence="6" type="ORF">SDC9_107010</name>
</gene>
<evidence type="ECO:0000256" key="3">
    <source>
        <dbReference type="ARBA" id="ARBA00022840"/>
    </source>
</evidence>
<keyword evidence="3 6" id="KW-0067">ATP-binding</keyword>
<dbReference type="PANTHER" id="PTHR43023:SF3">
    <property type="entry name" value="PROTEIN TRIGALACTOSYLDIACYLGLYCEROL 3, CHLOROPLASTIC"/>
    <property type="match status" value="1"/>
</dbReference>
<dbReference type="InterPro" id="IPR027417">
    <property type="entry name" value="P-loop_NTPase"/>
</dbReference>
<feature type="compositionally biased region" description="Basic and acidic residues" evidence="4">
    <location>
        <begin position="283"/>
        <end position="293"/>
    </location>
</feature>
<feature type="region of interest" description="Disordered" evidence="4">
    <location>
        <begin position="265"/>
        <end position="293"/>
    </location>
</feature>
<dbReference type="PROSITE" id="PS00211">
    <property type="entry name" value="ABC_TRANSPORTER_1"/>
    <property type="match status" value="1"/>
</dbReference>
<dbReference type="PANTHER" id="PTHR43023">
    <property type="entry name" value="PROTEIN TRIGALACTOSYLDIACYLGLYCEROL 3, CHLOROPLASTIC"/>
    <property type="match status" value="1"/>
</dbReference>
<dbReference type="SMART" id="SM00382">
    <property type="entry name" value="AAA"/>
    <property type="match status" value="1"/>
</dbReference>
<evidence type="ECO:0000256" key="2">
    <source>
        <dbReference type="ARBA" id="ARBA00022741"/>
    </source>
</evidence>
<evidence type="ECO:0000256" key="4">
    <source>
        <dbReference type="SAM" id="MobiDB-lite"/>
    </source>
</evidence>
<comment type="caution">
    <text evidence="6">The sequence shown here is derived from an EMBL/GenBank/DDBJ whole genome shotgun (WGS) entry which is preliminary data.</text>
</comment>
<dbReference type="Gene3D" id="3.40.50.300">
    <property type="entry name" value="P-loop containing nucleotide triphosphate hydrolases"/>
    <property type="match status" value="1"/>
</dbReference>
<dbReference type="GO" id="GO:0016887">
    <property type="term" value="F:ATP hydrolysis activity"/>
    <property type="evidence" value="ECO:0007669"/>
    <property type="project" value="InterPro"/>
</dbReference>
<dbReference type="PROSITE" id="PS50893">
    <property type="entry name" value="ABC_TRANSPORTER_2"/>
    <property type="match status" value="1"/>
</dbReference>
<dbReference type="CDD" id="cd03261">
    <property type="entry name" value="ABC_Org_Solvent_Resistant"/>
    <property type="match status" value="1"/>
</dbReference>
<dbReference type="InterPro" id="IPR003439">
    <property type="entry name" value="ABC_transporter-like_ATP-bd"/>
</dbReference>
<dbReference type="AlphaFoldDB" id="A0A645B3Z0"/>
<dbReference type="Pfam" id="PF00005">
    <property type="entry name" value="ABC_tran"/>
    <property type="match status" value="1"/>
</dbReference>
<dbReference type="GO" id="GO:0005524">
    <property type="term" value="F:ATP binding"/>
    <property type="evidence" value="ECO:0007669"/>
    <property type="project" value="UniProtKB-KW"/>
</dbReference>
<evidence type="ECO:0000313" key="6">
    <source>
        <dbReference type="EMBL" id="MPM60162.1"/>
    </source>
</evidence>
<dbReference type="SUPFAM" id="SSF52540">
    <property type="entry name" value="P-loop containing nucleoside triphosphate hydrolases"/>
    <property type="match status" value="1"/>
</dbReference>
<keyword evidence="2" id="KW-0547">Nucleotide-binding</keyword>
<organism evidence="6">
    <name type="scientific">bioreactor metagenome</name>
    <dbReference type="NCBI Taxonomy" id="1076179"/>
    <lineage>
        <taxon>unclassified sequences</taxon>
        <taxon>metagenomes</taxon>
        <taxon>ecological metagenomes</taxon>
    </lineage>
</organism>